<evidence type="ECO:0000256" key="1">
    <source>
        <dbReference type="SAM" id="SignalP"/>
    </source>
</evidence>
<name>S6B1K3_BABBO</name>
<feature type="chain" id="PRO_5004535990" evidence="1">
    <location>
        <begin position="18"/>
        <end position="114"/>
    </location>
</feature>
<dbReference type="VEuPathDB" id="PiroplasmaDB:BBOV_II001605"/>
<dbReference type="AlphaFoldDB" id="S6B1K3"/>
<evidence type="ECO:0000313" key="2">
    <source>
        <dbReference type="EMBL" id="BAN65233.1"/>
    </source>
</evidence>
<organism evidence="2">
    <name type="scientific">Babesia bovis</name>
    <dbReference type="NCBI Taxonomy" id="5865"/>
    <lineage>
        <taxon>Eukaryota</taxon>
        <taxon>Sar</taxon>
        <taxon>Alveolata</taxon>
        <taxon>Apicomplexa</taxon>
        <taxon>Aconoidasida</taxon>
        <taxon>Piroplasmida</taxon>
        <taxon>Babesiidae</taxon>
        <taxon>Babesia</taxon>
    </lineage>
</organism>
<feature type="signal peptide" evidence="1">
    <location>
        <begin position="1"/>
        <end position="17"/>
    </location>
</feature>
<sequence length="114" mass="13343">MTLANFLLMYLWWSIACRVTPTLQDSSYAEEKRDGAIPVVDVEMVSPQRWQAYRRGLENLKRELSFIIDKELERERKRLFAAEDDRLARVIKSSSMQLKHFGRKGRPATLDARA</sequence>
<dbReference type="EMBL" id="AK441439">
    <property type="protein sequence ID" value="BAN65233.1"/>
    <property type="molecule type" value="mRNA"/>
</dbReference>
<protein>
    <submittedName>
        <fullName evidence="2">Signal peptide-containing protein</fullName>
    </submittedName>
</protein>
<keyword evidence="1" id="KW-0732">Signal</keyword>
<reference evidence="2" key="1">
    <citation type="journal article" date="2014" name="BMC Genomics">
        <title>The Babesia bovis gene and promoter model: an update from full-length EST analysis.</title>
        <authorList>
            <person name="Yamagishi J."/>
            <person name="Wakaguri H."/>
            <person name="Yokoyama N."/>
            <person name="Yamashita R."/>
            <person name="Suzuki Y."/>
            <person name="Xuan X."/>
            <person name="Igarashi I."/>
        </authorList>
    </citation>
    <scope>NUCLEOTIDE SEQUENCE</scope>
    <source>
        <strain evidence="2">Texas</strain>
    </source>
</reference>
<proteinExistence type="evidence at transcript level"/>
<accession>S6B1K3</accession>